<evidence type="ECO:0000256" key="7">
    <source>
        <dbReference type="SAM" id="Phobius"/>
    </source>
</evidence>
<keyword evidence="5 7" id="KW-0472">Membrane</keyword>
<keyword evidence="4 7" id="KW-1133">Transmembrane helix</keyword>
<comment type="caution">
    <text evidence="8">The sequence shown here is derived from an EMBL/GenBank/DDBJ whole genome shotgun (WGS) entry which is preliminary data.</text>
</comment>
<dbReference type="EMBL" id="LPZR01000214">
    <property type="protein sequence ID" value="KYO49830.1"/>
    <property type="molecule type" value="Genomic_DNA"/>
</dbReference>
<evidence type="ECO:0000313" key="9">
    <source>
        <dbReference type="Proteomes" id="UP000075787"/>
    </source>
</evidence>
<evidence type="ECO:0008006" key="10">
    <source>
        <dbReference type="Google" id="ProtNLM"/>
    </source>
</evidence>
<dbReference type="AlphaFoldDB" id="A0A162JT56"/>
<evidence type="ECO:0000256" key="1">
    <source>
        <dbReference type="ARBA" id="ARBA00004651"/>
    </source>
</evidence>
<evidence type="ECO:0000256" key="4">
    <source>
        <dbReference type="ARBA" id="ARBA00022989"/>
    </source>
</evidence>
<dbReference type="GO" id="GO:0005886">
    <property type="term" value="C:plasma membrane"/>
    <property type="evidence" value="ECO:0007669"/>
    <property type="project" value="UniProtKB-SubCell"/>
</dbReference>
<evidence type="ECO:0000256" key="5">
    <source>
        <dbReference type="ARBA" id="ARBA00023136"/>
    </source>
</evidence>
<keyword evidence="3 7" id="KW-0812">Transmembrane</keyword>
<protein>
    <recommendedName>
        <fullName evidence="10">Flippase-like domain-containing protein</fullName>
    </recommendedName>
</protein>
<evidence type="ECO:0000256" key="6">
    <source>
        <dbReference type="SAM" id="MobiDB-lite"/>
    </source>
</evidence>
<dbReference type="PANTHER" id="PTHR40277:SF1">
    <property type="entry name" value="BLL5419 PROTEIN"/>
    <property type="match status" value="1"/>
</dbReference>
<gene>
    <name evidence="8" type="ORF">AUP44_15685</name>
</gene>
<feature type="transmembrane region" description="Helical" evidence="7">
    <location>
        <begin position="65"/>
        <end position="84"/>
    </location>
</feature>
<dbReference type="InterPro" id="IPR022791">
    <property type="entry name" value="L-PG_synthase/AglD"/>
</dbReference>
<comment type="subcellular location">
    <subcellularLocation>
        <location evidence="1">Cell membrane</location>
        <topology evidence="1">Multi-pass membrane protein</topology>
    </subcellularLocation>
</comment>
<name>A0A162JT56_9PROT</name>
<dbReference type="Pfam" id="PF03706">
    <property type="entry name" value="LPG_synthase_TM"/>
    <property type="match status" value="1"/>
</dbReference>
<feature type="transmembrane region" description="Helical" evidence="7">
    <location>
        <begin position="271"/>
        <end position="293"/>
    </location>
</feature>
<evidence type="ECO:0000256" key="2">
    <source>
        <dbReference type="ARBA" id="ARBA00022475"/>
    </source>
</evidence>
<feature type="transmembrane region" description="Helical" evidence="7">
    <location>
        <begin position="314"/>
        <end position="338"/>
    </location>
</feature>
<keyword evidence="2" id="KW-1003">Cell membrane</keyword>
<feature type="transmembrane region" description="Helical" evidence="7">
    <location>
        <begin position="147"/>
        <end position="167"/>
    </location>
</feature>
<dbReference type="PANTHER" id="PTHR40277">
    <property type="entry name" value="BLL5419 PROTEIN"/>
    <property type="match status" value="1"/>
</dbReference>
<feature type="transmembrane region" description="Helical" evidence="7">
    <location>
        <begin position="238"/>
        <end position="259"/>
    </location>
</feature>
<reference evidence="8 9" key="1">
    <citation type="submission" date="2015-12" db="EMBL/GenBank/DDBJ databases">
        <title>Genome sequence of Tistrella mobilis MCCC 1A02139.</title>
        <authorList>
            <person name="Lu L."/>
            <person name="Lai Q."/>
            <person name="Shao Z."/>
            <person name="Qian P."/>
        </authorList>
    </citation>
    <scope>NUCLEOTIDE SEQUENCE [LARGE SCALE GENOMIC DNA]</scope>
    <source>
        <strain evidence="8 9">MCCC 1A02139</strain>
    </source>
</reference>
<evidence type="ECO:0000256" key="3">
    <source>
        <dbReference type="ARBA" id="ARBA00022692"/>
    </source>
</evidence>
<feature type="region of interest" description="Disordered" evidence="6">
    <location>
        <begin position="1"/>
        <end position="23"/>
    </location>
</feature>
<feature type="compositionally biased region" description="Pro residues" evidence="6">
    <location>
        <begin position="1"/>
        <end position="10"/>
    </location>
</feature>
<feature type="transmembrane region" description="Helical" evidence="7">
    <location>
        <begin position="179"/>
        <end position="199"/>
    </location>
</feature>
<accession>A0A162JT56</accession>
<feature type="transmembrane region" description="Helical" evidence="7">
    <location>
        <begin position="28"/>
        <end position="45"/>
    </location>
</feature>
<organism evidence="8 9">
    <name type="scientific">Tistrella mobilis</name>
    <dbReference type="NCBI Taxonomy" id="171437"/>
    <lineage>
        <taxon>Bacteria</taxon>
        <taxon>Pseudomonadati</taxon>
        <taxon>Pseudomonadota</taxon>
        <taxon>Alphaproteobacteria</taxon>
        <taxon>Geminicoccales</taxon>
        <taxon>Geminicoccaceae</taxon>
        <taxon>Tistrella</taxon>
    </lineage>
</organism>
<dbReference type="GeneID" id="97243923"/>
<dbReference type="Proteomes" id="UP000075787">
    <property type="component" value="Unassembled WGS sequence"/>
</dbReference>
<proteinExistence type="predicted"/>
<dbReference type="RefSeq" id="WP_062769564.1">
    <property type="nucleotide sequence ID" value="NZ_CP121045.1"/>
</dbReference>
<sequence length="342" mass="34736">MTADLVPPPALDAQSPTTAARPSRRRRWGGFAVKLTVTVAALVIALPDADGRAVASRLAAAEPGWIALAIAIVLVQTVVSAHRWRRAARATGIRLRTRTALRALLVANGLGQALPASIGTDAARLALIRRPDRPITALVSGVVLDRAAGLTGLAIAAAAALALLPRIGVHAEAAPELGLLPVAAAVIGLAPVLAAALLARRRPTRQPGPSATTRKARLAAGAGRILDDIARLGRRPRLAWRLLAPTLFVHALTGLAFWAVARALGLDLDPLAGIALGILLATAATLPIAIAGWGVREGAAVALLPLAGLSAADAFAVSIAFGLMLLAAGIAGLAAWLLPAGD</sequence>
<evidence type="ECO:0000313" key="8">
    <source>
        <dbReference type="EMBL" id="KYO49830.1"/>
    </source>
</evidence>